<dbReference type="PANTHER" id="PTHR34821">
    <property type="entry name" value="INNER MEMBRANE PROTEIN YDCZ"/>
    <property type="match status" value="1"/>
</dbReference>
<evidence type="ECO:0008006" key="4">
    <source>
        <dbReference type="Google" id="ProtNLM"/>
    </source>
</evidence>
<dbReference type="PANTHER" id="PTHR34821:SF2">
    <property type="entry name" value="INNER MEMBRANE PROTEIN YDCZ"/>
    <property type="match status" value="1"/>
</dbReference>
<keyword evidence="1" id="KW-0812">Transmembrane</keyword>
<proteinExistence type="predicted"/>
<feature type="transmembrane region" description="Helical" evidence="1">
    <location>
        <begin position="53"/>
        <end position="75"/>
    </location>
</feature>
<name>A0ABX1VER5_9PLAN</name>
<dbReference type="Pfam" id="PF04657">
    <property type="entry name" value="DMT_YdcZ"/>
    <property type="match status" value="1"/>
</dbReference>
<feature type="transmembrane region" description="Helical" evidence="1">
    <location>
        <begin position="87"/>
        <end position="109"/>
    </location>
</feature>
<organism evidence="2 3">
    <name type="scientific">Alienimonas chondri</name>
    <dbReference type="NCBI Taxonomy" id="2681879"/>
    <lineage>
        <taxon>Bacteria</taxon>
        <taxon>Pseudomonadati</taxon>
        <taxon>Planctomycetota</taxon>
        <taxon>Planctomycetia</taxon>
        <taxon>Planctomycetales</taxon>
        <taxon>Planctomycetaceae</taxon>
        <taxon>Alienimonas</taxon>
    </lineage>
</organism>
<sequence>MPDALVPLAVGPLLGPGVAVWAAAIVAGTISGFALACQPGVNGALGKILTHRLHASLTSFTVGLSCTLVACLLIARSLPKASDYAAAPWWTLTGGAIGSFLVTASLIFAPRVGAGAWLGILVVSQLTGAVVLDHWGLAGYDIRPATWVRLAGVGLMIGGVVLVLKG</sequence>
<keyword evidence="1" id="KW-0472">Membrane</keyword>
<evidence type="ECO:0000313" key="2">
    <source>
        <dbReference type="EMBL" id="NNJ26575.1"/>
    </source>
</evidence>
<keyword evidence="1" id="KW-1133">Transmembrane helix</keyword>
<dbReference type="EMBL" id="WTPX01000085">
    <property type="protein sequence ID" value="NNJ26575.1"/>
    <property type="molecule type" value="Genomic_DNA"/>
</dbReference>
<evidence type="ECO:0000313" key="3">
    <source>
        <dbReference type="Proteomes" id="UP000609651"/>
    </source>
</evidence>
<feature type="transmembrane region" description="Helical" evidence="1">
    <location>
        <begin position="147"/>
        <end position="164"/>
    </location>
</feature>
<evidence type="ECO:0000256" key="1">
    <source>
        <dbReference type="SAM" id="Phobius"/>
    </source>
</evidence>
<dbReference type="InterPro" id="IPR006750">
    <property type="entry name" value="YdcZ"/>
</dbReference>
<reference evidence="2 3" key="1">
    <citation type="journal article" date="2020" name="Syst. Appl. Microbiol.">
        <title>Alienimonas chondri sp. nov., a novel planctomycete isolated from the biofilm of the red alga Chondrus crispus.</title>
        <authorList>
            <person name="Vitorino I."/>
            <person name="Albuquerque L."/>
            <person name="Wiegand S."/>
            <person name="Kallscheuer N."/>
            <person name="da Costa M.S."/>
            <person name="Lobo-da-Cunha A."/>
            <person name="Jogler C."/>
            <person name="Lage O.M."/>
        </authorList>
    </citation>
    <scope>NUCLEOTIDE SEQUENCE [LARGE SCALE GENOMIC DNA]</scope>
    <source>
        <strain evidence="2 3">LzC2</strain>
    </source>
</reference>
<dbReference type="Proteomes" id="UP000609651">
    <property type="component" value="Unassembled WGS sequence"/>
</dbReference>
<keyword evidence="3" id="KW-1185">Reference proteome</keyword>
<dbReference type="RefSeq" id="WP_171187700.1">
    <property type="nucleotide sequence ID" value="NZ_WTPX01000085.1"/>
</dbReference>
<protein>
    <recommendedName>
        <fullName evidence="4">DMT family transporter</fullName>
    </recommendedName>
</protein>
<comment type="caution">
    <text evidence="2">The sequence shown here is derived from an EMBL/GenBank/DDBJ whole genome shotgun (WGS) entry which is preliminary data.</text>
</comment>
<gene>
    <name evidence="2" type="ORF">LzC2_26640</name>
</gene>
<feature type="transmembrane region" description="Helical" evidence="1">
    <location>
        <begin position="116"/>
        <end position="135"/>
    </location>
</feature>
<accession>A0ABX1VER5</accession>
<feature type="transmembrane region" description="Helical" evidence="1">
    <location>
        <begin position="20"/>
        <end position="41"/>
    </location>
</feature>